<proteinExistence type="predicted"/>
<accession>A0A927CA63</accession>
<keyword evidence="1" id="KW-0812">Transmembrane</keyword>
<gene>
    <name evidence="2" type="ORF">IDH45_13300</name>
</gene>
<evidence type="ECO:0000256" key="1">
    <source>
        <dbReference type="SAM" id="Phobius"/>
    </source>
</evidence>
<dbReference type="AlphaFoldDB" id="A0A927CA63"/>
<keyword evidence="3" id="KW-1185">Reference proteome</keyword>
<dbReference type="EMBL" id="JACXJA010000015">
    <property type="protein sequence ID" value="MBD2862962.1"/>
    <property type="molecule type" value="Genomic_DNA"/>
</dbReference>
<evidence type="ECO:0000313" key="2">
    <source>
        <dbReference type="EMBL" id="MBD2862962.1"/>
    </source>
</evidence>
<sequence>MNEPKPEWYEQMRNDPFDRRTFTLQNINRIEKMAADGRAGSKRNGRPKPVLWLAAGVVIVLLLLIPDMRATVGLKPWSGEAGTETNPPAERERYRLKGDVEVTQSPGAYEHGAPVFVADADLSYEVTEIRGNFAKIASGGASGWIPEWYLNREPETGALLSVKPYEMLVLNPVVFRLYPDEAKPSGFELPAGKVVQVTREYRNWANIRLFTYDTPYTGEKWVPKSALAAFDPASAREGTLREGAGVYTEKGGAKERPPSPGPIWIEREAGSRYVIIAPGGYTGYIEKADFVPNPFRDTGSEGRAESGNTEEEETALKEDLSHRAVGTHTEGRIVVKPSGQAKVAALGAPSCYGQETDLNWRGAYEAVWEPKSGGAASPIFSFPTEFEIIQKNDSPVQMKSFALSGTDLFAYVPRHTDCHALETYLFGVSDGKAFPVPFEMDPERSWTNIGQLPNRQFQVTSGEMIVTGGYGAGQDYIDVYHFRYDSKKKAMVLQRTEQLKPNEING</sequence>
<evidence type="ECO:0000313" key="3">
    <source>
        <dbReference type="Proteomes" id="UP000639396"/>
    </source>
</evidence>
<organism evidence="2 3">
    <name type="scientific">Paenibacillus oceani</name>
    <dbReference type="NCBI Taxonomy" id="2772510"/>
    <lineage>
        <taxon>Bacteria</taxon>
        <taxon>Bacillati</taxon>
        <taxon>Bacillota</taxon>
        <taxon>Bacilli</taxon>
        <taxon>Bacillales</taxon>
        <taxon>Paenibacillaceae</taxon>
        <taxon>Paenibacillus</taxon>
    </lineage>
</organism>
<name>A0A927CA63_9BACL</name>
<keyword evidence="1" id="KW-0472">Membrane</keyword>
<dbReference type="RefSeq" id="WP_190928314.1">
    <property type="nucleotide sequence ID" value="NZ_JACXJA010000015.1"/>
</dbReference>
<protein>
    <submittedName>
        <fullName evidence="2">Uncharacterized protein</fullName>
    </submittedName>
</protein>
<dbReference type="Proteomes" id="UP000639396">
    <property type="component" value="Unassembled WGS sequence"/>
</dbReference>
<keyword evidence="1" id="KW-1133">Transmembrane helix</keyword>
<reference evidence="2" key="1">
    <citation type="submission" date="2020-09" db="EMBL/GenBank/DDBJ databases">
        <title>A novel bacterium of genus Paenibacillus, isolated from South China Sea.</title>
        <authorList>
            <person name="Huang H."/>
            <person name="Mo K."/>
            <person name="Hu Y."/>
        </authorList>
    </citation>
    <scope>NUCLEOTIDE SEQUENCE</scope>
    <source>
        <strain evidence="2">IB182363</strain>
    </source>
</reference>
<comment type="caution">
    <text evidence="2">The sequence shown here is derived from an EMBL/GenBank/DDBJ whole genome shotgun (WGS) entry which is preliminary data.</text>
</comment>
<feature type="transmembrane region" description="Helical" evidence="1">
    <location>
        <begin position="50"/>
        <end position="66"/>
    </location>
</feature>